<feature type="coiled-coil region" evidence="9">
    <location>
        <begin position="1303"/>
        <end position="1330"/>
    </location>
</feature>
<keyword evidence="4" id="KW-0853">WD repeat</keyword>
<keyword evidence="3" id="KW-0963">Cytoplasm</keyword>
<keyword evidence="5" id="KW-0677">Repeat</keyword>
<proteinExistence type="predicted"/>
<dbReference type="SUPFAM" id="SSF69322">
    <property type="entry name" value="Tricorn protease domain 2"/>
    <property type="match status" value="1"/>
</dbReference>
<keyword evidence="8" id="KW-0966">Cell projection</keyword>
<accession>A0A0M3QWQ4</accession>
<feature type="coiled-coil region" evidence="9">
    <location>
        <begin position="1125"/>
        <end position="1152"/>
    </location>
</feature>
<name>A0A0M3QWQ4_DROBS</name>
<evidence type="ECO:0000256" key="8">
    <source>
        <dbReference type="ARBA" id="ARBA00023273"/>
    </source>
</evidence>
<keyword evidence="7" id="KW-0206">Cytoskeleton</keyword>
<organism evidence="11 12">
    <name type="scientific">Drosophila busckii</name>
    <name type="common">Fruit fly</name>
    <dbReference type="NCBI Taxonomy" id="30019"/>
    <lineage>
        <taxon>Eukaryota</taxon>
        <taxon>Metazoa</taxon>
        <taxon>Ecdysozoa</taxon>
        <taxon>Arthropoda</taxon>
        <taxon>Hexapoda</taxon>
        <taxon>Insecta</taxon>
        <taxon>Pterygota</taxon>
        <taxon>Neoptera</taxon>
        <taxon>Endopterygota</taxon>
        <taxon>Diptera</taxon>
        <taxon>Brachycera</taxon>
        <taxon>Muscomorpha</taxon>
        <taxon>Ephydroidea</taxon>
        <taxon>Drosophilidae</taxon>
        <taxon>Drosophila</taxon>
    </lineage>
</organism>
<dbReference type="STRING" id="30019.A0A0M3QWQ4"/>
<comment type="subcellular location">
    <subcellularLocation>
        <location evidence="1">Cell projection</location>
        <location evidence="1">Cilium</location>
    </subcellularLocation>
    <subcellularLocation>
        <location evidence="2">Cytoplasm</location>
        <location evidence="2">Cytoskeleton</location>
    </subcellularLocation>
</comment>
<reference evidence="11 12" key="1">
    <citation type="submission" date="2015-08" db="EMBL/GenBank/DDBJ databases">
        <title>Ancestral chromatin configuration constrains chromatin evolution on differentiating sex chromosomes in Drosophila.</title>
        <authorList>
            <person name="Zhou Q."/>
            <person name="Bachtrog D."/>
        </authorList>
    </citation>
    <scope>NUCLEOTIDE SEQUENCE [LARGE SCALE GENOMIC DNA]</scope>
    <source>
        <tissue evidence="11">Whole larvae</tissue>
    </source>
</reference>
<dbReference type="OMA" id="WNWESNV"/>
<evidence type="ECO:0000256" key="6">
    <source>
        <dbReference type="ARBA" id="ARBA00023054"/>
    </source>
</evidence>
<gene>
    <name evidence="11" type="ORF">Dbus_chr3Lg1719</name>
</gene>
<evidence type="ECO:0000256" key="10">
    <source>
        <dbReference type="SAM" id="MobiDB-lite"/>
    </source>
</evidence>
<evidence type="ECO:0000313" key="12">
    <source>
        <dbReference type="Proteomes" id="UP000494163"/>
    </source>
</evidence>
<evidence type="ECO:0000313" key="11">
    <source>
        <dbReference type="EMBL" id="ALC44553.1"/>
    </source>
</evidence>
<dbReference type="GO" id="GO:0060271">
    <property type="term" value="P:cilium assembly"/>
    <property type="evidence" value="ECO:0007669"/>
    <property type="project" value="TreeGrafter"/>
</dbReference>
<evidence type="ECO:0000256" key="1">
    <source>
        <dbReference type="ARBA" id="ARBA00004138"/>
    </source>
</evidence>
<dbReference type="PANTHER" id="PTHR14885">
    <property type="entry name" value="CILIA- AND FLAGELLA-ASSOCIATED PROTEIN 43-RELATED"/>
    <property type="match status" value="1"/>
</dbReference>
<dbReference type="GO" id="GO:0005930">
    <property type="term" value="C:axoneme"/>
    <property type="evidence" value="ECO:0007669"/>
    <property type="project" value="TreeGrafter"/>
</dbReference>
<feature type="region of interest" description="Disordered" evidence="10">
    <location>
        <begin position="832"/>
        <end position="854"/>
    </location>
</feature>
<dbReference type="Pfam" id="PF25828">
    <property type="entry name" value="CC_Cfap43"/>
    <property type="match status" value="1"/>
</dbReference>
<evidence type="ECO:0000256" key="9">
    <source>
        <dbReference type="SAM" id="Coils"/>
    </source>
</evidence>
<keyword evidence="12" id="KW-1185">Reference proteome</keyword>
<keyword evidence="6 9" id="KW-0175">Coiled coil</keyword>
<evidence type="ECO:0000256" key="7">
    <source>
        <dbReference type="ARBA" id="ARBA00023212"/>
    </source>
</evidence>
<protein>
    <submittedName>
        <fullName evidence="11">CG17687</fullName>
    </submittedName>
</protein>
<evidence type="ECO:0000256" key="2">
    <source>
        <dbReference type="ARBA" id="ARBA00004245"/>
    </source>
</evidence>
<evidence type="ECO:0000256" key="5">
    <source>
        <dbReference type="ARBA" id="ARBA00022737"/>
    </source>
</evidence>
<sequence length="1587" mass="184536">MNISSTICWSSHFDAKTICNVGPDVLCVRQGNLVKFIQMSTNSVSYFKAETVASGLYISQFCGHNRFPLFAFAEATLRPQIFIYKYPELSKFNTLTSNNVINVDMRFTEFDQLLLLSGHPRYTICIFNYRNGNLLLEYDTRITSRPFSLCSSLSSLPTVVQMDKQEMRLLCYEIGFVDKDAFLHLTSIVELGKNYLKSVKHCMCFGDDNDLYVVSDFGEFSQIDIATFSVKPKWSPSYISDPGVSMITRAHSVTSHRNGFLIANYLTAFYIKKKAGNFVVEWTIDEDLGSVCMFRSNPNGELYAQRELGSIDVVQLEENTGKLVELVPTGKPVLAFRVLSGFKEECVAVLFADGIAMIELATGRTTCEIPLQVPCVMNAHRSNPYVIVGTLDGVLVLVHFERSNVAHVVAEVQCESAAVFALDYHDTCVVLQDQAKRLHVVNVEYRPPKMTYFFAIKDDLLVKQVFVMDFLVVEGPRLLVFITRDEDVKYPGYADEMWIYNWGKDRRLHRREFKLPKTYIAFQVQPPAGRWVLVEIVCVVRNSGVFDQYVLNEKNELQLVCSIGTTHFGYIIGMGHTKHVMTWGIAGIMVHFRQHKRAKKPYMMSRYVALFYKPEYLLRARECYNSKYIILLSANNVMRVCRLPSLADNIRENTELPVEENFFIEQIKYEVKPFVPSIAKLEVKEEYTNADLFKHEKLKQMIKDFAAKVTALIDYDISVTGKTKGIYKKFCYHYKWLEALTEQAHKLCEVERASLMEAIADQSRIRDWIMRLVTRDAININYKVRSIFADANFDSFSMQRKPKTEVFDKYRFYDLEDHIRMSTMSLDEIEEVPEESEQHELVEQDAEQQPQVGPKKSVLRELKPYVVVGSSIYEHVMAPVFQLQNRAIVTTNQTFNANCKYRFYLWEPLKQEFNKHFHEAQQMKQETIDNVVGTNNVLNKIYDNMNIMLRLLHMEKFEPPALTLPTLAKDEVIKCIMEVDDSEIKAINRRRRKTIDTGGKRGRLLLWSVEFWARALIVMMDGVIEKLWEEEIKKDIPVPEFTLKKQPHEYSLEDQRVYRAYEEAVRQLEADRRKYLGILHENETKTLALKMNHILKLNKRVAELMLLKLKYDFALKQMRVRMLNLKSINYDRDQLRKRVKSLRSDIDKLGEYIKRYGQLMEFWERAAAEVRTRLDTQQTRDRAIERFFRGNFLNTVPHASHEMTKLFKKRPKLTNKLFPSSMMCLEVAHRLSPKVSTRNAFPLPKDVLDFLANIAEGDLPKQCPPSVDAKAWDAFTKLRRQKIESELRLKGIGYQLSDSQNYLNSLSKDINSLKEAKALTQREMEDTTQQYLEAIHNMTLQITLTLGQVEVHVGGVVKSLQDSVLMHVDDIKAVNAMIKNAGNKKIKAMQRVAIFRRQVIFKEWEHKLYKANIAYLKYMLDAIEKCKVSLEFLTILRNWEKVKAERQKFMTPGAIERVVEQKIAAFRKHIERVNIKIDTVKANILETKRNNHAINLKVERLKVDVAFQHQQRDIMMEERRDREKQERMQQIKTHSQLLTNVRKHYAHVLELQTILELLRLRTYPTLGPPLPQCHPPVPEFILHSTPK</sequence>
<evidence type="ECO:0000256" key="4">
    <source>
        <dbReference type="ARBA" id="ARBA00022574"/>
    </source>
</evidence>
<dbReference type="PANTHER" id="PTHR14885:SF1">
    <property type="entry name" value="CILIA- AND FLAGELLA-ASSOCIATED PROTEIN 43"/>
    <property type="match status" value="1"/>
</dbReference>
<dbReference type="OrthoDB" id="535167at2759"/>
<dbReference type="Proteomes" id="UP000494163">
    <property type="component" value="Chromosome 3L"/>
</dbReference>
<dbReference type="EMBL" id="CP012525">
    <property type="protein sequence ID" value="ALC44553.1"/>
    <property type="molecule type" value="Genomic_DNA"/>
</dbReference>
<evidence type="ECO:0000256" key="3">
    <source>
        <dbReference type="ARBA" id="ARBA00022490"/>
    </source>
</evidence>